<dbReference type="AlphaFoldDB" id="A0A944GXY3"/>
<evidence type="ECO:0000256" key="1">
    <source>
        <dbReference type="SAM" id="Phobius"/>
    </source>
</evidence>
<keyword evidence="3" id="KW-1185">Reference proteome</keyword>
<keyword evidence="1" id="KW-1133">Transmembrane helix</keyword>
<evidence type="ECO:0000313" key="2">
    <source>
        <dbReference type="EMBL" id="MBS8264936.1"/>
    </source>
</evidence>
<dbReference type="Proteomes" id="UP000761411">
    <property type="component" value="Unassembled WGS sequence"/>
</dbReference>
<protein>
    <recommendedName>
        <fullName evidence="4">DUF2157 domain-containing protein</fullName>
    </recommendedName>
</protein>
<accession>A0A944GXY3</accession>
<keyword evidence="1" id="KW-0472">Membrane</keyword>
<feature type="transmembrane region" description="Helical" evidence="1">
    <location>
        <begin position="54"/>
        <end position="72"/>
    </location>
</feature>
<gene>
    <name evidence="2" type="ORF">DYI25_10835</name>
</gene>
<feature type="transmembrane region" description="Helical" evidence="1">
    <location>
        <begin position="134"/>
        <end position="150"/>
    </location>
</feature>
<feature type="transmembrane region" description="Helical" evidence="1">
    <location>
        <begin position="78"/>
        <end position="100"/>
    </location>
</feature>
<comment type="caution">
    <text evidence="2">The sequence shown here is derived from an EMBL/GenBank/DDBJ whole genome shotgun (WGS) entry which is preliminary data.</text>
</comment>
<reference evidence="2 3" key="1">
    <citation type="journal article" date="2021" name="Microorganisms">
        <title>Bacterial Dimethylsulfoniopropionate Biosynthesis in the East China Sea.</title>
        <authorList>
            <person name="Liu J."/>
            <person name="Zhang Y."/>
            <person name="Liu J."/>
            <person name="Zhong H."/>
            <person name="Williams B.T."/>
            <person name="Zheng Y."/>
            <person name="Curson A.R.J."/>
            <person name="Sun C."/>
            <person name="Sun H."/>
            <person name="Song D."/>
            <person name="Wagner Mackenzie B."/>
            <person name="Bermejo Martinez A."/>
            <person name="Todd J.D."/>
            <person name="Zhang X.H."/>
        </authorList>
    </citation>
    <scope>NUCLEOTIDE SEQUENCE [LARGE SCALE GENOMIC DNA]</scope>
    <source>
        <strain evidence="2 3">ESS08</strain>
    </source>
</reference>
<evidence type="ECO:0000313" key="3">
    <source>
        <dbReference type="Proteomes" id="UP000761411"/>
    </source>
</evidence>
<feature type="transmembrane region" description="Helical" evidence="1">
    <location>
        <begin position="157"/>
        <end position="175"/>
    </location>
</feature>
<feature type="transmembrane region" description="Helical" evidence="1">
    <location>
        <begin position="107"/>
        <end position="128"/>
    </location>
</feature>
<organism evidence="2 3">
    <name type="scientific">Mesobacillus boroniphilus</name>
    <dbReference type="NCBI Taxonomy" id="308892"/>
    <lineage>
        <taxon>Bacteria</taxon>
        <taxon>Bacillati</taxon>
        <taxon>Bacillota</taxon>
        <taxon>Bacilli</taxon>
        <taxon>Bacillales</taxon>
        <taxon>Bacillaceae</taxon>
        <taxon>Mesobacillus</taxon>
    </lineage>
</organism>
<sequence>MDEHRRKIITNEIKYWKQNRLLPEHYCNFLLNLYSEGSSEAPSTLGKRPSRMKALVSFILVGLLSLSVFLFYFTELSIFLQTALITFFGISTLSLALYLLKKSFFDLIPLLASALLLLITSVQAVEIILPNHPASLYIVTALNCLLWLAAGIKWTMVSFKLSGIIGLIVLVIAIFV</sequence>
<dbReference type="EMBL" id="QTKX01000001">
    <property type="protein sequence ID" value="MBS8264936.1"/>
    <property type="molecule type" value="Genomic_DNA"/>
</dbReference>
<keyword evidence="1" id="KW-0812">Transmembrane</keyword>
<name>A0A944GXY3_9BACI</name>
<evidence type="ECO:0008006" key="4">
    <source>
        <dbReference type="Google" id="ProtNLM"/>
    </source>
</evidence>
<proteinExistence type="predicted"/>